<dbReference type="Proteomes" id="UP001162001">
    <property type="component" value="Segment"/>
</dbReference>
<evidence type="ECO:0000313" key="1">
    <source>
        <dbReference type="EMBL" id="QKF93546.1"/>
    </source>
</evidence>
<sequence>MKKVAVIYCTHVLNLESKFFLDHGYYISDNVDFYICLNGQFDSEIYNKRANELNLHNLYFYTRQNEGHDFGGWSYILNLTKDDKKIYEYYDYFILLNSTCLGPFIPMYCLTNWIDIFINMITDKVKLVGPTINHYYGKPHIQSYMLCMDRIGMKIGIEKGIFDGAVYKEKMDYVFKKEIQFSLEILNAGYKIKSLLKAYEHIDFTELVGIRDKQFPFGNLINKTNCDVCMPYSYYNMSLHPYEVVFLKSNRHIADNAMVNYAQFQYYMKKDNISKMIFK</sequence>
<evidence type="ECO:0000313" key="2">
    <source>
        <dbReference type="Proteomes" id="UP001162001"/>
    </source>
</evidence>
<dbReference type="InterPro" id="IPR007739">
    <property type="entry name" value="RgpF"/>
</dbReference>
<name>A0A7D3QV11_9VIRU</name>
<proteinExistence type="predicted"/>
<reference evidence="1 2" key="1">
    <citation type="submission" date="2020-04" db="EMBL/GenBank/DDBJ databases">
        <title>Advantages and limits of metagenomic assembly and binning of a giant virus.</title>
        <authorList>
            <person name="Schulz F."/>
            <person name="Andreani J."/>
            <person name="Francis R."/>
            <person name="Boudjemaa H."/>
            <person name="Bou Khalil J.Y."/>
            <person name="Lee J."/>
            <person name="La Scola B."/>
            <person name="Woyke T."/>
        </authorList>
    </citation>
    <scope>NUCLEOTIDE SEQUENCE [LARGE SCALE GENOMIC DNA]</scope>
    <source>
        <strain evidence="1 2">FV1/VV64</strain>
    </source>
</reference>
<dbReference type="EMBL" id="MT418680">
    <property type="protein sequence ID" value="QKF93546.1"/>
    <property type="molecule type" value="Genomic_DNA"/>
</dbReference>
<keyword evidence="2" id="KW-1185">Reference proteome</keyword>
<protein>
    <submittedName>
        <fullName evidence="1">Rhamnan synthesis F protein</fullName>
    </submittedName>
</protein>
<dbReference type="Pfam" id="PF05045">
    <property type="entry name" value="RgpF"/>
    <property type="match status" value="1"/>
</dbReference>
<gene>
    <name evidence="1" type="ORF">Fadolivirus_1_88</name>
</gene>
<organism evidence="1 2">
    <name type="scientific">Fadolivirus FV1/VV64</name>
    <dbReference type="NCBI Taxonomy" id="3070911"/>
    <lineage>
        <taxon>Viruses</taxon>
        <taxon>Varidnaviria</taxon>
        <taxon>Bamfordvirae</taxon>
        <taxon>Nucleocytoviricota</taxon>
        <taxon>Megaviricetes</taxon>
        <taxon>Imitervirales</taxon>
        <taxon>Mimiviridae</taxon>
        <taxon>Klosneuvirinae</taxon>
        <taxon>Fadolivirus</taxon>
        <taxon>Fadolivirus algeromassiliense</taxon>
    </lineage>
</organism>
<accession>A0A7D3QV11</accession>